<dbReference type="AlphaFoldDB" id="A0A4R5BP52"/>
<name>A0A4R5BP52_9ACTN</name>
<dbReference type="RefSeq" id="WP_131894777.1">
    <property type="nucleotide sequence ID" value="NZ_SMKU01000087.1"/>
</dbReference>
<evidence type="ECO:0008006" key="3">
    <source>
        <dbReference type="Google" id="ProtNLM"/>
    </source>
</evidence>
<reference evidence="1 2" key="1">
    <citation type="submission" date="2019-03" db="EMBL/GenBank/DDBJ databases">
        <title>Draft genome sequences of novel Actinobacteria.</title>
        <authorList>
            <person name="Sahin N."/>
            <person name="Ay H."/>
            <person name="Saygin H."/>
        </authorList>
    </citation>
    <scope>NUCLEOTIDE SEQUENCE [LARGE SCALE GENOMIC DNA]</scope>
    <source>
        <strain evidence="1 2">H3C3</strain>
    </source>
</reference>
<evidence type="ECO:0000313" key="2">
    <source>
        <dbReference type="Proteomes" id="UP000294513"/>
    </source>
</evidence>
<dbReference type="EMBL" id="SMKU01000087">
    <property type="protein sequence ID" value="TDD85772.1"/>
    <property type="molecule type" value="Genomic_DNA"/>
</dbReference>
<sequence length="149" mass="15783">MNDDDLMAGVRAAFDLIDPVPETVVSAGRSAIGWRMPSARLAGLAADQPERVVDGVRGGPDRSLVFTLPGLSVEIEVAGTGRDREVTGRIVPSCPAAVHVRHRDLAPDGLTTRADSTGLFCLPQVPEGLVSLVLRFEDAASVVTSWVRL</sequence>
<keyword evidence="2" id="KW-1185">Reference proteome</keyword>
<proteinExistence type="predicted"/>
<gene>
    <name evidence="1" type="ORF">E1298_18285</name>
</gene>
<dbReference type="OrthoDB" id="3527070at2"/>
<protein>
    <recommendedName>
        <fullName evidence="3">Carboxypeptidase regulatory-like domain-containing protein</fullName>
    </recommendedName>
</protein>
<accession>A0A4R5BP52</accession>
<dbReference type="Proteomes" id="UP000294513">
    <property type="component" value="Unassembled WGS sequence"/>
</dbReference>
<evidence type="ECO:0000313" key="1">
    <source>
        <dbReference type="EMBL" id="TDD85772.1"/>
    </source>
</evidence>
<comment type="caution">
    <text evidence="1">The sequence shown here is derived from an EMBL/GenBank/DDBJ whole genome shotgun (WGS) entry which is preliminary data.</text>
</comment>
<organism evidence="1 2">
    <name type="scientific">Actinomadura rubrisoli</name>
    <dbReference type="NCBI Taxonomy" id="2530368"/>
    <lineage>
        <taxon>Bacteria</taxon>
        <taxon>Bacillati</taxon>
        <taxon>Actinomycetota</taxon>
        <taxon>Actinomycetes</taxon>
        <taxon>Streptosporangiales</taxon>
        <taxon>Thermomonosporaceae</taxon>
        <taxon>Actinomadura</taxon>
    </lineage>
</organism>